<dbReference type="STRING" id="536979.SAMN04488055_1391"/>
<evidence type="ECO:0000256" key="3">
    <source>
        <dbReference type="ARBA" id="ARBA00023110"/>
    </source>
</evidence>
<evidence type="ECO:0000256" key="1">
    <source>
        <dbReference type="ARBA" id="ARBA00000971"/>
    </source>
</evidence>
<accession>A0A1N6E8N0</accession>
<comment type="similarity">
    <text evidence="2 6">Belongs to the FKBP-type PPIase family.</text>
</comment>
<dbReference type="Gene3D" id="3.10.50.40">
    <property type="match status" value="2"/>
</dbReference>
<proteinExistence type="inferred from homology"/>
<protein>
    <recommendedName>
        <fullName evidence="6">Peptidyl-prolyl cis-trans isomerase</fullName>
        <ecNumber evidence="6">5.2.1.8</ecNumber>
    </recommendedName>
</protein>
<dbReference type="PANTHER" id="PTHR43811:SF19">
    <property type="entry name" value="39 KDA FK506-BINDING NUCLEAR PROTEIN"/>
    <property type="match status" value="1"/>
</dbReference>
<evidence type="ECO:0000313" key="9">
    <source>
        <dbReference type="Proteomes" id="UP000185003"/>
    </source>
</evidence>
<evidence type="ECO:0000313" key="8">
    <source>
        <dbReference type="EMBL" id="SIN79394.1"/>
    </source>
</evidence>
<dbReference type="PROSITE" id="PS50059">
    <property type="entry name" value="FKBP_PPIASE"/>
    <property type="match status" value="1"/>
</dbReference>
<evidence type="ECO:0000256" key="4">
    <source>
        <dbReference type="ARBA" id="ARBA00023235"/>
    </source>
</evidence>
<evidence type="ECO:0000256" key="6">
    <source>
        <dbReference type="RuleBase" id="RU003915"/>
    </source>
</evidence>
<dbReference type="FunFam" id="3.10.50.40:FF:000006">
    <property type="entry name" value="Peptidyl-prolyl cis-trans isomerase"/>
    <property type="match status" value="1"/>
</dbReference>
<keyword evidence="4 5" id="KW-0413">Isomerase</keyword>
<dbReference type="GO" id="GO:0003755">
    <property type="term" value="F:peptidyl-prolyl cis-trans isomerase activity"/>
    <property type="evidence" value="ECO:0007669"/>
    <property type="project" value="UniProtKB-UniRule"/>
</dbReference>
<comment type="catalytic activity">
    <reaction evidence="1 5 6">
        <text>[protein]-peptidylproline (omega=180) = [protein]-peptidylproline (omega=0)</text>
        <dbReference type="Rhea" id="RHEA:16237"/>
        <dbReference type="Rhea" id="RHEA-COMP:10747"/>
        <dbReference type="Rhea" id="RHEA-COMP:10748"/>
        <dbReference type="ChEBI" id="CHEBI:83833"/>
        <dbReference type="ChEBI" id="CHEBI:83834"/>
        <dbReference type="EC" id="5.2.1.8"/>
    </reaction>
</comment>
<dbReference type="RefSeq" id="WP_074238536.1">
    <property type="nucleotide sequence ID" value="NZ_FSRA01000001.1"/>
</dbReference>
<dbReference type="Proteomes" id="UP000185003">
    <property type="component" value="Unassembled WGS sequence"/>
</dbReference>
<dbReference type="InterPro" id="IPR046357">
    <property type="entry name" value="PPIase_dom_sf"/>
</dbReference>
<gene>
    <name evidence="8" type="ORF">SAMN04488055_1391</name>
</gene>
<sequence>MKKNNLLLFASLGLLLASCGKSGPRKTPSGIEYTVAKEGKGDKLKVGDTILVYFASYLNDSLLMKSRDQSPNAIPMIVQKSTIKWDLMDGFAQLSEGDSAIFVLPIDSMPAEQRPPFAKPGDKMNVHFIVEGIYSSAKQTAKDEVAIKEYIDKNKLKTVKSPKGVYIAVTQEGTGEQPKNGDVVSVNYTGKLLDGTVFDSNTDSTIRPGMPLEPLTFPVGQGRVIPGWDDALAQLKKGSKATIVIPSALAYGLQGQGQTIKSNSVLVFNVELVDVKPAEAPAPAPAVEPAAAPKK</sequence>
<dbReference type="EC" id="5.2.1.8" evidence="6"/>
<dbReference type="PROSITE" id="PS51257">
    <property type="entry name" value="PROKAR_LIPOPROTEIN"/>
    <property type="match status" value="1"/>
</dbReference>
<feature type="domain" description="PPIase FKBP-type" evidence="7">
    <location>
        <begin position="181"/>
        <end position="276"/>
    </location>
</feature>
<dbReference type="InterPro" id="IPR001179">
    <property type="entry name" value="PPIase_FKBP_dom"/>
</dbReference>
<dbReference type="AlphaFoldDB" id="A0A1N6E8N0"/>
<keyword evidence="9" id="KW-1185">Reference proteome</keyword>
<reference evidence="8 9" key="1">
    <citation type="submission" date="2016-11" db="EMBL/GenBank/DDBJ databases">
        <authorList>
            <person name="Jaros S."/>
            <person name="Januszkiewicz K."/>
            <person name="Wedrychowicz H."/>
        </authorList>
    </citation>
    <scope>NUCLEOTIDE SEQUENCE [LARGE SCALE GENOMIC DNA]</scope>
    <source>
        <strain evidence="8 9">DSM 24787</strain>
    </source>
</reference>
<dbReference type="EMBL" id="FSRA01000001">
    <property type="protein sequence ID" value="SIN79394.1"/>
    <property type="molecule type" value="Genomic_DNA"/>
</dbReference>
<dbReference type="Pfam" id="PF00254">
    <property type="entry name" value="FKBP_C"/>
    <property type="match status" value="1"/>
</dbReference>
<dbReference type="OrthoDB" id="9814548at2"/>
<evidence type="ECO:0000259" key="7">
    <source>
        <dbReference type="PROSITE" id="PS50059"/>
    </source>
</evidence>
<dbReference type="SUPFAM" id="SSF54534">
    <property type="entry name" value="FKBP-like"/>
    <property type="match status" value="2"/>
</dbReference>
<dbReference type="PANTHER" id="PTHR43811">
    <property type="entry name" value="FKBP-TYPE PEPTIDYL-PROLYL CIS-TRANS ISOMERASE FKPA"/>
    <property type="match status" value="1"/>
</dbReference>
<evidence type="ECO:0000256" key="5">
    <source>
        <dbReference type="PROSITE-ProRule" id="PRU00277"/>
    </source>
</evidence>
<keyword evidence="3 5" id="KW-0697">Rotamase</keyword>
<name>A0A1N6E8N0_9BACT</name>
<evidence type="ECO:0000256" key="2">
    <source>
        <dbReference type="ARBA" id="ARBA00006577"/>
    </source>
</evidence>
<organism evidence="8 9">
    <name type="scientific">Chitinophaga niabensis</name>
    <dbReference type="NCBI Taxonomy" id="536979"/>
    <lineage>
        <taxon>Bacteria</taxon>
        <taxon>Pseudomonadati</taxon>
        <taxon>Bacteroidota</taxon>
        <taxon>Chitinophagia</taxon>
        <taxon>Chitinophagales</taxon>
        <taxon>Chitinophagaceae</taxon>
        <taxon>Chitinophaga</taxon>
    </lineage>
</organism>